<dbReference type="STRING" id="402676.B6K222"/>
<keyword evidence="7" id="KW-0547">Nucleotide-binding</keyword>
<dbReference type="PANTHER" id="PTHR46961:SF8">
    <property type="entry name" value="DYNEIN AXONEMAL HEAVY CHAIN 7"/>
    <property type="match status" value="1"/>
</dbReference>
<dbReference type="GO" id="GO:1902850">
    <property type="term" value="P:microtubule cytoskeleton organization involved in mitosis"/>
    <property type="evidence" value="ECO:0007669"/>
    <property type="project" value="UniProtKB-ARBA"/>
</dbReference>
<protein>
    <recommendedName>
        <fullName evidence="3">Dynein heavy chain, cytoplasmic</fullName>
    </recommendedName>
    <alternativeName>
        <fullName evidence="13">Dynein heavy chain, cytosolic</fullName>
    </alternativeName>
</protein>
<dbReference type="Gene3D" id="1.20.920.30">
    <property type="match status" value="1"/>
</dbReference>
<evidence type="ECO:0000256" key="2">
    <source>
        <dbReference type="ARBA" id="ARBA00008887"/>
    </source>
</evidence>
<comment type="subcellular location">
    <subcellularLocation>
        <location evidence="1">Cytoplasm</location>
        <location evidence="1">Cytoskeleton</location>
    </subcellularLocation>
</comment>
<dbReference type="Gene3D" id="1.20.58.1120">
    <property type="match status" value="1"/>
</dbReference>
<dbReference type="Gene3D" id="6.10.140.1060">
    <property type="match status" value="1"/>
</dbReference>
<evidence type="ECO:0000256" key="12">
    <source>
        <dbReference type="ARBA" id="ARBA00023212"/>
    </source>
</evidence>
<evidence type="ECO:0000256" key="9">
    <source>
        <dbReference type="ARBA" id="ARBA00023017"/>
    </source>
</evidence>
<dbReference type="Gene3D" id="3.20.180.20">
    <property type="entry name" value="Dynein heavy chain, N-terminal domain 2"/>
    <property type="match status" value="1"/>
</dbReference>
<accession>B6K222</accession>
<dbReference type="Gene3D" id="1.10.8.710">
    <property type="match status" value="1"/>
</dbReference>
<feature type="domain" description="AAA+ ATPase" evidence="15">
    <location>
        <begin position="1881"/>
        <end position="2019"/>
    </location>
</feature>
<evidence type="ECO:0000256" key="14">
    <source>
        <dbReference type="SAM" id="Coils"/>
    </source>
</evidence>
<evidence type="ECO:0000256" key="13">
    <source>
        <dbReference type="ARBA" id="ARBA00033439"/>
    </source>
</evidence>
<evidence type="ECO:0000256" key="5">
    <source>
        <dbReference type="ARBA" id="ARBA00022701"/>
    </source>
</evidence>
<dbReference type="InterPro" id="IPR027417">
    <property type="entry name" value="P-loop_NTPase"/>
</dbReference>
<dbReference type="InterPro" id="IPR024317">
    <property type="entry name" value="Dynein_heavy_chain_D4_dom"/>
</dbReference>
<dbReference type="GeneID" id="7049033"/>
<dbReference type="OMA" id="NERQMTR"/>
<dbReference type="Pfam" id="PF12780">
    <property type="entry name" value="AAA_8"/>
    <property type="match status" value="1"/>
</dbReference>
<dbReference type="Gene3D" id="1.10.287.2620">
    <property type="match status" value="1"/>
</dbReference>
<dbReference type="GO" id="GO:0030473">
    <property type="term" value="P:nuclear migration along microtubule"/>
    <property type="evidence" value="ECO:0007669"/>
    <property type="project" value="UniProtKB-ARBA"/>
</dbReference>
<feature type="domain" description="AAA+ ATPase" evidence="15">
    <location>
        <begin position="2531"/>
        <end position="2678"/>
    </location>
</feature>
<dbReference type="Pfam" id="PF12781">
    <property type="entry name" value="AAA_9"/>
    <property type="match status" value="1"/>
</dbReference>
<keyword evidence="8" id="KW-0067">ATP-binding</keyword>
<proteinExistence type="inferred from homology"/>
<dbReference type="OrthoDB" id="447173at2759"/>
<keyword evidence="4" id="KW-0963">Cytoplasm</keyword>
<dbReference type="Pfam" id="PF18198">
    <property type="entry name" value="AAA_lid_11"/>
    <property type="match status" value="1"/>
</dbReference>
<dbReference type="CDD" id="cd00009">
    <property type="entry name" value="AAA"/>
    <property type="match status" value="1"/>
</dbReference>
<dbReference type="GO" id="GO:0000235">
    <property type="term" value="C:astral microtubule"/>
    <property type="evidence" value="ECO:0007669"/>
    <property type="project" value="UniProtKB-ARBA"/>
</dbReference>
<keyword evidence="5" id="KW-0493">Microtubule</keyword>
<evidence type="ECO:0000259" key="15">
    <source>
        <dbReference type="SMART" id="SM00382"/>
    </source>
</evidence>
<dbReference type="GO" id="GO:0005938">
    <property type="term" value="C:cell cortex"/>
    <property type="evidence" value="ECO:0007669"/>
    <property type="project" value="UniProtKB-ARBA"/>
</dbReference>
<evidence type="ECO:0000256" key="10">
    <source>
        <dbReference type="ARBA" id="ARBA00023054"/>
    </source>
</evidence>
<dbReference type="InterPro" id="IPR042228">
    <property type="entry name" value="Dynein_linker_3"/>
</dbReference>
<keyword evidence="6" id="KW-0677">Repeat</keyword>
<keyword evidence="12" id="KW-0206">Cytoskeleton</keyword>
<evidence type="ECO:0000313" key="18">
    <source>
        <dbReference type="Proteomes" id="UP000001744"/>
    </source>
</evidence>
<dbReference type="PANTHER" id="PTHR46961">
    <property type="entry name" value="DYNEIN HEAVY CHAIN 1, AXONEMAL-LIKE PROTEIN"/>
    <property type="match status" value="1"/>
</dbReference>
<dbReference type="Pfam" id="PF08385">
    <property type="entry name" value="DHC_N1"/>
    <property type="match status" value="1"/>
</dbReference>
<keyword evidence="18" id="KW-1185">Reference proteome</keyword>
<dbReference type="GO" id="GO:0005868">
    <property type="term" value="C:cytoplasmic dynein complex"/>
    <property type="evidence" value="ECO:0007669"/>
    <property type="project" value="UniProtKB-ARBA"/>
</dbReference>
<dbReference type="InterPro" id="IPR004273">
    <property type="entry name" value="Dynein_heavy_D6_P-loop"/>
</dbReference>
<dbReference type="SMART" id="SM00382">
    <property type="entry name" value="AAA"/>
    <property type="match status" value="3"/>
</dbReference>
<dbReference type="InterPro" id="IPR035699">
    <property type="entry name" value="AAA_6"/>
</dbReference>
<dbReference type="Pfam" id="PF03028">
    <property type="entry name" value="Dynein_heavy"/>
    <property type="match status" value="1"/>
</dbReference>
<dbReference type="GO" id="GO:0045505">
    <property type="term" value="F:dynein intermediate chain binding"/>
    <property type="evidence" value="ECO:0007669"/>
    <property type="project" value="InterPro"/>
</dbReference>
<dbReference type="InterPro" id="IPR035706">
    <property type="entry name" value="AAA_9"/>
</dbReference>
<evidence type="ECO:0000313" key="16">
    <source>
        <dbReference type="EMBL" id="EEB07203.1"/>
    </source>
</evidence>
<dbReference type="VEuPathDB" id="FungiDB:SJAG_02286"/>
<evidence type="ECO:0000313" key="17">
    <source>
        <dbReference type="JaponicusDB" id="SJAG_02286"/>
    </source>
</evidence>
<dbReference type="FunFam" id="3.40.50.300:FF:000996">
    <property type="entry name" value="Cytoplasmic dynein heavy chain"/>
    <property type="match status" value="1"/>
</dbReference>
<dbReference type="JaponicusDB" id="SJAG_02286">
    <property type="gene designation" value="dhc1"/>
</dbReference>
<sequence>MKSVSAASFAVPTPISKMNEISVDQMDLLQRFFECSVLQPLIDTARLTDCISSVELEQLMKQFEDFIHDPSTSAAYLVRTDDALTELQLVSRSDFKDDLVQSNTTSNYRLLWVTKLEDSLEFIAAVAVIKRFPTPDPSLSYNEQLLVVKLPKTPSTHGNSVDPSGGLNLLQKYVSLVLHPIFETITKHTNSSERDRGTQTNVYLTKQKIAELEALLARLQDDYSVPTIHFLVHPRIHEAVCSAKASNTPVTIDCIPVELLEDPKFLNALQSTVNSWIKSIQGVTNFLLEEVQGTAAQEITFYKSLATSLRDIEAQLHNDGIVLTLEVLKHAKRFHATISFLADTGIQSAYEKVVAYNTFLSEFPLSAMSIAGTFSSLQAAIEQASNHVRKRWKNSGYPLKRTITFINSATESFIISVIRIMEPKTLLCTSLEEFLFRLESAKNVIHKWNTELNEFLVLARSVIRKRKEPFSVKNLDTNFKWLLDKLDTVREFRLHHESFITALYDTSINSQFLDESAVLSLKSAYDSIVLDRYFQSSDANSETWHSQTSEYSRVVIKIEDVIISCLRNLLLNAKSTDELYDVYMNYRVYLNRTRIQNAMLEHQCRLINCIKNDIQQLKSKYSSNISRKSVDAICRLRGIPPHSGSLLWVRQILAQLDMRMKRANDVLGDSWLIYAEGAKLKTECDYFREKLCSHLTADNVLENLQSNKLNLDGCLISIAKKHHSSSYYLLTVSINIELAKCVSNSSKHQTSRKEASLPILQKIQQIQHVLPYAVGLQDCFQSYSAIESMEHFSVNGLILISDIEDDIRNLLFQGLHVSWMKFLEPQVDKSIELEEPSSAFGFYHKLIQRVRVFSHKATNLSVLLTEVDKYFCFLDKYSDIESLRSTLWQFQETLENFDYTSYTKVQLFFDLLNTKVLELLSMKLDTLLSLWTDKLSHFVVTDSFIDTLIKRYSLASFSNLFPIPVNLEFDGKSLLFNPTLSQVYRHVLDFFNVLLRQYFELPKLKVPSSSLEQKIGGDSTTVFNELYLRSCDNVLSSLRALDVYFNNLKMMNSEWIQLIPLLNLPVSNTKQLNSYDLAFWVSYLQQCLFYKNQLVALSESQSFGFVRFNLRYAKTFSLNRLYELENLALSNVADTYALEVQTLLHEFDLCRDRFEGIQVVTLPTKNAVEFVTDLGTMISKKQSFQEKVTLIKKADSLLATAPLEVCVSSETVSQRFEDTFQLLEQKATERDVSIDDLRERVKQECNVLFSEISAAIADWNSYKLNISYEDLGLTAKLLQKHLTLIEELKNSSNEYAQTSTIFGVEFSHLATLKNTYEDILHTYNVVLSVQQVDTSIHKLEDISWDDLEVKSVARELKRLIATLEDLPVETRVCPAYGVAKGLLNQYWNLLPMITELKADYFKPRHWARLFSELSQQQDNNSIRVHSLKDLLSLDLFNHSDTFARTLSSAKGEHDVDIHLQDIKEYWNNCTFHFKVYRDDQRILVCWDTLFDKSQEHLGILTSMKNSAYYHVFCDSAKEIETWLCSMNTLFTSCFEVQKLWLDLSDAFSCNSDIQALLPRQCYQFSNITVEFNTIIDQLCSCQFIASLQNPLALTQKLTVLHQSLVTLERALTEYLESMREEFPAFYFLGDQDLLQVLTTGDHLNRLRPHLKKIIPGIDDIIADDNAISIQGICSDKGEQIILEHPISLKEYSNVVKLLESLKRAIRETLQQLFRSSLTELMNAFVENDRSTRMLNWCLHYPLQVLLLSLRCFYTAEIEKCIQMRDYTQLKRATLDHINQITNTIGDLNDYQLYIASSLLNELIHFSQLINKLERNEICSLDSLSWLEQIRTYFSSTKDEINIKIATCCFSYTFEYIGTPDFLVQTELTGYCYLAMSHALIKGFGGSPCGPAGTGKTETIKALGSYLGRQVFVFNCDESFHFETMQRILTGICKLGAWVCFDEFNRLEQGTLSAVSQLVQSIQLALREINATSKTGTSVLGKVETGTALFITMNPGYIGRSELPDNLKRLFRSFQMYSPDKAMITEVTLFSQGFKNASHLAKNIVSLFDCSKQQLTSCSHYDFGLRTIKAVLKASGFFMRELIKSASTEFTEGQVLWEACLDLVGPKLIRSDLTLFKKIKDDIFGSEVIELAIDEQLKEQANEIILSENLSSNAGFVEKIIQIYKVSQVNHGIMLIGEPGVGKSTAVRMLLKTLRMVTGVEYISYILDGNILSKAALIGNYDKATREWSDGVFTKILRSIFLNEKSEMQKQHWIIFDGEISADWIEAFNSVLDDNKLLTLPNGERLRLTPNIRILFEIDNLEKVTRATITRCGMVFFDSDLIRLQDKLSSFQNDMNYFFEREETKRCAAMFFKKTNLSSTFKRHVKNTISALLSSSSDLQACFHYSLSIPHILQFSMNRAVDLFLSLLPHCVFELTERLSAKQLDLLSYSSIETYIRRNAMIYLTLACAGDSTQSVRVDYSIYLMKVFHEDEIMLDGLSLLDYHVDPNTQKLLKKQIPNGKPKGLSIGTLDTVIPTTETIRNQDLIKLSFSINSPVLLCGPPGSGKTMLFIDTIQRLPNYELVCLNFSSSTTPTSVLTMLEQHCSYKLLSKGLTLSPISSSNHLLCFCDEVNIQSTEKRLEATAVFFLRQLIEQRFFWHPQRKQLVYIENIQFAAACNPSSDYGRFTLSQRVLRHFLILMIDYPERESLLHIYNLKLCSAFRNFPELLSVRSSLCEGMVNFFIELRHCFLMKQNPCLVLSPRDLTRWFQSIEELICCLPEVHTKSVIQCVIFEAERLFCNRLIDDEERREVLNLLCYQLQQAIHNVDEETSFTTGLILSSWLSGELRTVTIEELRDFLNGRLNTYYAEEGEFPFVLSKRTIRHIVYANRIIQQKRGHMLLMGECGTGRSAILKFVSWMNNYKFFEIPFRSSYKDDDFEADLRQIIQIVGLQGEKVCFMIDDTVTPNSFFIEKMNTLLANSEFSVFYDNAEDWNKLLTEAKVSASTENIDLKTEQEIYTFLKNRVSENLHVMITMEYNPKNATKALLASPALFNRCVVNYFTPLDYEEKRLLAVSALESLIAKTPLLPSFASALREKTLALAKAFVEVSEVPTNYTSRCAFYSNIPANWYSEFLRHFFVLIKKRYSHLLHSHSRLDTGLLKLCETHQEVAILKESLRNKEQELTAKDTEANQSLQQMAGKKEIAEDSRRKALEFENVLKIRSKEIEARKQQAMHRLADVKPKLLKAKESVSCISKQQLIELRSMGHPPDTVKLAMESVCFLLGYKFKTWRDVQSLLRKDDLIPNILNYKLEKELPRGFFEVLNTKYFNNPNYSYENANRASRACGPLVLWVQSQVSYAQVVNDIKPLEQEIDLLTKQNAEAEETMKATQSDISNLQEEIEIYRANYAKLLQEIEQLKTEMVNVNRKIEKSEKLLAALNNEKQRWEVSVSGFEKELEFLIGDTLLLAFYIDFCGYADLAIRHLFIKDCLQCLDSCDISYNKHLPFSELLVQVTSGDYNSTDAQKLENMAVLENSLRRPFIIDPTARVIPLLQNLHAKQHPVVTSFLSAAFVKQFEAALQFRTPLIVKDADSWDPIVNSVLAKASDDSSSKVTVCFNKRTYEINVPLQVYFVTQKTDCFINSRTKSLVCFVNYSLTPNNLELSAIDKVLKLENIDIGQKLQQNFGLKTQYTEKLKTLEDTLLESISKLQGTILENDSVISTLQQVKEDAEKVETLLAANQKATELINLKMSEYAEIAQACRQVYQLLSALSCLSPAYQFSLDFVDKVFSKSLSLVHLEFLQQGQSILELVLEEFFKNILESVLPSLFMKDKDIFALFLIQLKYPQYKNALLCLGFKGEPEDMLAHIRESGIIPNDIVNKLVASTTIDEKSISQLYCDIPKEKTAKQEFLLQKLILYRTFVRERFLEQLQIFLSTVFGDSYNLSNRTDLLQSLKEESSPDIPLLLASVPGHDASSYAEECIQALQVQFHSISLGSSESETEAMNAISDASKRGGMVLLKNVHLSINILNQLLPYVSSLKKSKSFRLILTLELSSSPPTDLFYQSRFLIYDGASNLKQLFLSSFIRAHEFHTSSFSALEERVCFLVCWIYAVFLRRLDYGSLGWSKPYDFNEVDLSLSIKLVEEWALSSKKRVNSPNVLVPWDAFQLLLSRVIYGGKVSDENDTRVLNTIIAKLLREESLSPACNLSLSDSSNLVLPVLNSFEDYTRFAETMPQSENSEWFGLVKDAKSRKTTSETKEFLETFSNLQAKLSELS</sequence>
<dbReference type="InterPro" id="IPR026983">
    <property type="entry name" value="DHC"/>
</dbReference>
<evidence type="ECO:0000256" key="11">
    <source>
        <dbReference type="ARBA" id="ARBA00023175"/>
    </source>
</evidence>
<dbReference type="HOGENOM" id="CLU_000038_7_0_1"/>
<dbReference type="eggNOG" id="KOG3595">
    <property type="taxonomic scope" value="Eukaryota"/>
</dbReference>
<organism evidence="16 18">
    <name type="scientific">Schizosaccharomyces japonicus (strain yFS275 / FY16936)</name>
    <name type="common">Fission yeast</name>
    <dbReference type="NCBI Taxonomy" id="402676"/>
    <lineage>
        <taxon>Eukaryota</taxon>
        <taxon>Fungi</taxon>
        <taxon>Dikarya</taxon>
        <taxon>Ascomycota</taxon>
        <taxon>Taphrinomycotina</taxon>
        <taxon>Schizosaccharomycetes</taxon>
        <taxon>Schizosaccharomycetales</taxon>
        <taxon>Schizosaccharomycetaceae</taxon>
        <taxon>Schizosaccharomyces</taxon>
    </lineage>
</organism>
<dbReference type="RefSeq" id="XP_002173496.1">
    <property type="nucleotide sequence ID" value="XM_002173460.2"/>
</dbReference>
<dbReference type="Gene3D" id="1.20.920.20">
    <property type="match status" value="1"/>
</dbReference>
<feature type="coiled-coil region" evidence="14">
    <location>
        <begin position="3342"/>
        <end position="3432"/>
    </location>
</feature>
<keyword evidence="9" id="KW-0243">Dynein</keyword>
<dbReference type="InterPro" id="IPR003593">
    <property type="entry name" value="AAA+_ATPase"/>
</dbReference>
<dbReference type="Gene3D" id="1.20.140.100">
    <property type="entry name" value="Dynein heavy chain, N-terminal domain 2"/>
    <property type="match status" value="1"/>
</dbReference>
<dbReference type="Gene3D" id="3.40.50.300">
    <property type="entry name" value="P-loop containing nucleotide triphosphate hydrolases"/>
    <property type="match status" value="5"/>
</dbReference>
<dbReference type="InterPro" id="IPR043157">
    <property type="entry name" value="Dynein_AAA1S"/>
</dbReference>
<keyword evidence="11" id="KW-0505">Motor protein</keyword>
<comment type="similarity">
    <text evidence="2">Belongs to the dynein heavy chain family.</text>
</comment>
<dbReference type="Pfam" id="PF12777">
    <property type="entry name" value="MT"/>
    <property type="match status" value="1"/>
</dbReference>
<dbReference type="SUPFAM" id="SSF52540">
    <property type="entry name" value="P-loop containing nucleoside triphosphate hydrolases"/>
    <property type="match status" value="4"/>
</dbReference>
<evidence type="ECO:0000256" key="7">
    <source>
        <dbReference type="ARBA" id="ARBA00022741"/>
    </source>
</evidence>
<dbReference type="InterPro" id="IPR013594">
    <property type="entry name" value="Dynein_heavy_tail"/>
</dbReference>
<dbReference type="GO" id="GO:0008569">
    <property type="term" value="F:minus-end-directed microtubule motor activity"/>
    <property type="evidence" value="ECO:0007669"/>
    <property type="project" value="InterPro"/>
</dbReference>
<name>B6K222_SCHJY</name>
<dbReference type="Pfam" id="PF12775">
    <property type="entry name" value="AAA_7"/>
    <property type="match status" value="1"/>
</dbReference>
<dbReference type="GO" id="GO:0005524">
    <property type="term" value="F:ATP binding"/>
    <property type="evidence" value="ECO:0007669"/>
    <property type="project" value="UniProtKB-KW"/>
</dbReference>
<feature type="domain" description="AAA+ ATPase" evidence="15">
    <location>
        <begin position="2168"/>
        <end position="2319"/>
    </location>
</feature>
<dbReference type="InterPro" id="IPR013602">
    <property type="entry name" value="Dynein_heavy_linker"/>
</dbReference>
<evidence type="ECO:0000256" key="3">
    <source>
        <dbReference type="ARBA" id="ARBA00022197"/>
    </source>
</evidence>
<dbReference type="InterPro" id="IPR054354">
    <property type="entry name" value="DYNC2H1-like_lid"/>
</dbReference>
<dbReference type="InterPro" id="IPR041658">
    <property type="entry name" value="AAA_lid_11"/>
</dbReference>
<dbReference type="Pfam" id="PF22597">
    <property type="entry name" value="DYN_lid"/>
    <property type="match status" value="1"/>
</dbReference>
<dbReference type="InterPro" id="IPR024743">
    <property type="entry name" value="Dynein_HC_stalk"/>
</dbReference>
<keyword evidence="10 14" id="KW-0175">Coiled coil</keyword>
<dbReference type="Gene3D" id="1.10.8.720">
    <property type="entry name" value="Region D6 of dynein motor"/>
    <property type="match status" value="1"/>
</dbReference>
<dbReference type="GO" id="GO:0000070">
    <property type="term" value="P:mitotic sister chromatid segregation"/>
    <property type="evidence" value="ECO:0007669"/>
    <property type="project" value="UniProtKB-ARBA"/>
</dbReference>
<evidence type="ECO:0000256" key="4">
    <source>
        <dbReference type="ARBA" id="ARBA00022490"/>
    </source>
</evidence>
<dbReference type="InterPro" id="IPR042222">
    <property type="entry name" value="Dynein_2_N"/>
</dbReference>
<dbReference type="Proteomes" id="UP000001744">
    <property type="component" value="Unassembled WGS sequence"/>
</dbReference>
<dbReference type="Gene3D" id="1.10.8.1220">
    <property type="match status" value="1"/>
</dbReference>
<evidence type="ECO:0000256" key="1">
    <source>
        <dbReference type="ARBA" id="ARBA00004245"/>
    </source>
</evidence>
<evidence type="ECO:0000256" key="6">
    <source>
        <dbReference type="ARBA" id="ARBA00022737"/>
    </source>
</evidence>
<dbReference type="Pfam" id="PF12774">
    <property type="entry name" value="AAA_6"/>
    <property type="match status" value="1"/>
</dbReference>
<dbReference type="InterPro" id="IPR042219">
    <property type="entry name" value="AAA_lid_11_sf"/>
</dbReference>
<reference evidence="16 18" key="1">
    <citation type="journal article" date="2011" name="Science">
        <title>Comparative functional genomics of the fission yeasts.</title>
        <authorList>
            <person name="Rhind N."/>
            <person name="Chen Z."/>
            <person name="Yassour M."/>
            <person name="Thompson D.A."/>
            <person name="Haas B.J."/>
            <person name="Habib N."/>
            <person name="Wapinski I."/>
            <person name="Roy S."/>
            <person name="Lin M.F."/>
            <person name="Heiman D.I."/>
            <person name="Young S.K."/>
            <person name="Furuya K."/>
            <person name="Guo Y."/>
            <person name="Pidoux A."/>
            <person name="Chen H.M."/>
            <person name="Robbertse B."/>
            <person name="Goldberg J.M."/>
            <person name="Aoki K."/>
            <person name="Bayne E.H."/>
            <person name="Berlin A.M."/>
            <person name="Desjardins C.A."/>
            <person name="Dobbs E."/>
            <person name="Dukaj L."/>
            <person name="Fan L."/>
            <person name="FitzGerald M.G."/>
            <person name="French C."/>
            <person name="Gujja S."/>
            <person name="Hansen K."/>
            <person name="Keifenheim D."/>
            <person name="Levin J.Z."/>
            <person name="Mosher R.A."/>
            <person name="Mueller C.A."/>
            <person name="Pfiffner J."/>
            <person name="Priest M."/>
            <person name="Russ C."/>
            <person name="Smialowska A."/>
            <person name="Swoboda P."/>
            <person name="Sykes S.M."/>
            <person name="Vaughn M."/>
            <person name="Vengrova S."/>
            <person name="Yoder R."/>
            <person name="Zeng Q."/>
            <person name="Allshire R."/>
            <person name="Baulcombe D."/>
            <person name="Birren B.W."/>
            <person name="Brown W."/>
            <person name="Ekwall K."/>
            <person name="Kellis M."/>
            <person name="Leatherwood J."/>
            <person name="Levin H."/>
            <person name="Margalit H."/>
            <person name="Martienssen R."/>
            <person name="Nieduszynski C.A."/>
            <person name="Spatafora J.W."/>
            <person name="Friedman N."/>
            <person name="Dalgaard J.Z."/>
            <person name="Baumann P."/>
            <person name="Niki H."/>
            <person name="Regev A."/>
            <person name="Nusbaum C."/>
        </authorList>
    </citation>
    <scope>NUCLEOTIDE SEQUENCE [LARGE SCALE GENOMIC DNA]</scope>
    <source>
        <strain evidence="18">yFS275 / FY16936</strain>
    </source>
</reference>
<dbReference type="Pfam" id="PF08393">
    <property type="entry name" value="DHC_N2"/>
    <property type="match status" value="1"/>
</dbReference>
<dbReference type="Gene3D" id="1.10.472.130">
    <property type="match status" value="1"/>
</dbReference>
<dbReference type="EMBL" id="KE651166">
    <property type="protein sequence ID" value="EEB07203.1"/>
    <property type="molecule type" value="Genomic_DNA"/>
</dbReference>
<dbReference type="GO" id="GO:0005816">
    <property type="term" value="C:spindle pole body"/>
    <property type="evidence" value="ECO:0007669"/>
    <property type="project" value="UniProtKB-ARBA"/>
</dbReference>
<gene>
    <name evidence="17" type="primary">dhc1</name>
    <name evidence="16" type="ORF">SJAG_02286</name>
</gene>
<evidence type="ECO:0000256" key="8">
    <source>
        <dbReference type="ARBA" id="ARBA00022840"/>
    </source>
</evidence>
<dbReference type="GO" id="GO:0051959">
    <property type="term" value="F:dynein light intermediate chain binding"/>
    <property type="evidence" value="ECO:0007669"/>
    <property type="project" value="InterPro"/>
</dbReference>